<organism evidence="2 3">
    <name type="scientific">Microbacterium endophyticum</name>
    <dbReference type="NCBI Taxonomy" id="1526412"/>
    <lineage>
        <taxon>Bacteria</taxon>
        <taxon>Bacillati</taxon>
        <taxon>Actinomycetota</taxon>
        <taxon>Actinomycetes</taxon>
        <taxon>Micrococcales</taxon>
        <taxon>Microbacteriaceae</taxon>
        <taxon>Microbacterium</taxon>
    </lineage>
</organism>
<dbReference type="RefSeq" id="WP_165141318.1">
    <property type="nucleotide sequence ID" value="NZ_CP049255.1"/>
</dbReference>
<feature type="transmembrane region" description="Helical" evidence="1">
    <location>
        <begin position="75"/>
        <end position="95"/>
    </location>
</feature>
<keyword evidence="3" id="KW-1185">Reference proteome</keyword>
<evidence type="ECO:0000256" key="1">
    <source>
        <dbReference type="SAM" id="Phobius"/>
    </source>
</evidence>
<dbReference type="AlphaFoldDB" id="A0A7W4V3A2"/>
<reference evidence="2 3" key="1">
    <citation type="submission" date="2020-08" db="EMBL/GenBank/DDBJ databases">
        <title>Sequencing the genomes of 1000 actinobacteria strains.</title>
        <authorList>
            <person name="Klenk H.-P."/>
        </authorList>
    </citation>
    <scope>NUCLEOTIDE SEQUENCE [LARGE SCALE GENOMIC DNA]</scope>
    <source>
        <strain evidence="2 3">DSM 27099</strain>
    </source>
</reference>
<dbReference type="Proteomes" id="UP000529310">
    <property type="component" value="Unassembled WGS sequence"/>
</dbReference>
<sequence length="193" mass="20628">MPERAWVNRIAIYGSHVAGIFLPGNDVRNLDAYQNEVGDLTGWREADLNILMDNGQSQLQRQNTDLEAIRARAQFLLTVTLAFVGVAVASTELVGRSIFAIVIWVIGIAIVICSAFGAGGVVVAKKTLRIVDTRLLSQQHPPLLPVTAKAVATAVKDGENAVATGITVFRDAVALFLVGFVFVCVGWVIALAS</sequence>
<name>A0A7W4V3A2_9MICO</name>
<dbReference type="EMBL" id="JACHWQ010000003">
    <property type="protein sequence ID" value="MBB2975929.1"/>
    <property type="molecule type" value="Genomic_DNA"/>
</dbReference>
<proteinExistence type="predicted"/>
<feature type="transmembrane region" description="Helical" evidence="1">
    <location>
        <begin position="172"/>
        <end position="192"/>
    </location>
</feature>
<gene>
    <name evidence="2" type="ORF">FHX49_001496</name>
</gene>
<evidence type="ECO:0000313" key="3">
    <source>
        <dbReference type="Proteomes" id="UP000529310"/>
    </source>
</evidence>
<feature type="transmembrane region" description="Helical" evidence="1">
    <location>
        <begin position="101"/>
        <end position="124"/>
    </location>
</feature>
<keyword evidence="1" id="KW-0472">Membrane</keyword>
<comment type="caution">
    <text evidence="2">The sequence shown here is derived from an EMBL/GenBank/DDBJ whole genome shotgun (WGS) entry which is preliminary data.</text>
</comment>
<keyword evidence="1" id="KW-1133">Transmembrane helix</keyword>
<protein>
    <submittedName>
        <fullName evidence="2">Uncharacterized protein</fullName>
    </submittedName>
</protein>
<evidence type="ECO:0000313" key="2">
    <source>
        <dbReference type="EMBL" id="MBB2975929.1"/>
    </source>
</evidence>
<keyword evidence="1" id="KW-0812">Transmembrane</keyword>
<accession>A0A7W4V3A2</accession>